<dbReference type="PANTHER" id="PTHR11564">
    <property type="entry name" value="SIGNAL RECOGNITION PARTICLE 54K PROTEIN SRP54"/>
    <property type="match status" value="1"/>
</dbReference>
<dbReference type="GO" id="GO:0008312">
    <property type="term" value="F:7S RNA binding"/>
    <property type="evidence" value="ECO:0007669"/>
    <property type="project" value="InterPro"/>
</dbReference>
<dbReference type="AlphaFoldDB" id="A0A7S2TV07"/>
<dbReference type="GO" id="GO:0003924">
    <property type="term" value="F:GTPase activity"/>
    <property type="evidence" value="ECO:0007669"/>
    <property type="project" value="InterPro"/>
</dbReference>
<dbReference type="InterPro" id="IPR036891">
    <property type="entry name" value="Signal_recog_part_SRP54_M_sf"/>
</dbReference>
<feature type="compositionally biased region" description="Gly residues" evidence="1">
    <location>
        <begin position="259"/>
        <end position="268"/>
    </location>
</feature>
<dbReference type="PANTHER" id="PTHR11564:SF5">
    <property type="entry name" value="SIGNAL RECOGNITION PARTICLE SUBUNIT SRP54"/>
    <property type="match status" value="1"/>
</dbReference>
<organism evidence="3">
    <name type="scientific">Lotharella oceanica</name>
    <dbReference type="NCBI Taxonomy" id="641309"/>
    <lineage>
        <taxon>Eukaryota</taxon>
        <taxon>Sar</taxon>
        <taxon>Rhizaria</taxon>
        <taxon>Cercozoa</taxon>
        <taxon>Chlorarachniophyceae</taxon>
        <taxon>Lotharella</taxon>
    </lineage>
</organism>
<feature type="compositionally biased region" description="Basic residues" evidence="1">
    <location>
        <begin position="246"/>
        <end position="257"/>
    </location>
</feature>
<dbReference type="EMBL" id="HBHP01023432">
    <property type="protein sequence ID" value="CAD9770580.1"/>
    <property type="molecule type" value="Transcribed_RNA"/>
</dbReference>
<dbReference type="GO" id="GO:0005525">
    <property type="term" value="F:GTP binding"/>
    <property type="evidence" value="ECO:0007669"/>
    <property type="project" value="InterPro"/>
</dbReference>
<protein>
    <recommendedName>
        <fullName evidence="2">Signal recognition particle SRP54 subunit M-domain domain-containing protein</fullName>
    </recommendedName>
</protein>
<dbReference type="GO" id="GO:0006614">
    <property type="term" value="P:SRP-dependent cotranslational protein targeting to membrane"/>
    <property type="evidence" value="ECO:0007669"/>
    <property type="project" value="InterPro"/>
</dbReference>
<dbReference type="InterPro" id="IPR004125">
    <property type="entry name" value="Signal_recog_particle_SRP54_M"/>
</dbReference>
<proteinExistence type="predicted"/>
<name>A0A7S2TV07_9EUKA</name>
<dbReference type="Pfam" id="PF02978">
    <property type="entry name" value="SRP_SPB"/>
    <property type="match status" value="1"/>
</dbReference>
<evidence type="ECO:0000256" key="1">
    <source>
        <dbReference type="SAM" id="MobiDB-lite"/>
    </source>
</evidence>
<dbReference type="Gene3D" id="1.10.260.30">
    <property type="entry name" value="Signal recognition particle, SRP54 subunit, M-domain"/>
    <property type="match status" value="1"/>
</dbReference>
<accession>A0A7S2TV07</accession>
<dbReference type="SUPFAM" id="SSF47446">
    <property type="entry name" value="Signal peptide-binding domain"/>
    <property type="match status" value="1"/>
</dbReference>
<reference evidence="3" key="1">
    <citation type="submission" date="2021-01" db="EMBL/GenBank/DDBJ databases">
        <authorList>
            <person name="Corre E."/>
            <person name="Pelletier E."/>
            <person name="Niang G."/>
            <person name="Scheremetjew M."/>
            <person name="Finn R."/>
            <person name="Kale V."/>
            <person name="Holt S."/>
            <person name="Cochrane G."/>
            <person name="Meng A."/>
            <person name="Brown T."/>
            <person name="Cohen L."/>
        </authorList>
    </citation>
    <scope>NUCLEOTIDE SEQUENCE</scope>
    <source>
        <strain evidence="3">CCMP622</strain>
    </source>
</reference>
<dbReference type="InterPro" id="IPR022941">
    <property type="entry name" value="SRP54"/>
</dbReference>
<dbReference type="GO" id="GO:0048500">
    <property type="term" value="C:signal recognition particle"/>
    <property type="evidence" value="ECO:0007669"/>
    <property type="project" value="InterPro"/>
</dbReference>
<feature type="domain" description="Signal recognition particle SRP54 subunit M-domain" evidence="2">
    <location>
        <begin position="105"/>
        <end position="209"/>
    </location>
</feature>
<gene>
    <name evidence="3" type="ORF">LSP00402_LOCUS14566</name>
</gene>
<evidence type="ECO:0000313" key="3">
    <source>
        <dbReference type="EMBL" id="CAD9770580.1"/>
    </source>
</evidence>
<feature type="region of interest" description="Disordered" evidence="1">
    <location>
        <begin position="229"/>
        <end position="268"/>
    </location>
</feature>
<evidence type="ECO:0000259" key="2">
    <source>
        <dbReference type="Pfam" id="PF02978"/>
    </source>
</evidence>
<sequence length="268" mass="29267">MGGALVVLAGRSTAARALGSFSLKATTGFVSPPTIRHHPGYPARARRGVCVNVLGDFMKKTGEMFGGAANPMEAMQKKMMEQLAPEELKELDVEGVEQSLKDGNMNFDDFLKQMKLFDKMASMAEMAQKIPGMGDKINPDQFQQAGDRLKSYEAMMVPMTPEERANPELFLPTAKGVKTRLQRIADESGKSLTDVQGFVGEFFMMRQVMTRVANGEDMATVQKDVKKQAMAMAQGKWKPKKESEKKKLKKKAAKNKKSGSGGGGFGSA</sequence>